<dbReference type="InterPro" id="IPR010281">
    <property type="entry name" value="DUF885"/>
</dbReference>
<dbReference type="EMBL" id="VFSU01000009">
    <property type="protein sequence ID" value="TPE64613.1"/>
    <property type="molecule type" value="Genomic_DNA"/>
</dbReference>
<keyword evidence="1" id="KW-0732">Signal</keyword>
<feature type="signal peptide" evidence="1">
    <location>
        <begin position="1"/>
        <end position="22"/>
    </location>
</feature>
<evidence type="ECO:0000313" key="3">
    <source>
        <dbReference type="Proteomes" id="UP000319897"/>
    </source>
</evidence>
<name>A0A501XWA0_9SPHN</name>
<dbReference type="Pfam" id="PF05960">
    <property type="entry name" value="DUF885"/>
    <property type="match status" value="1"/>
</dbReference>
<keyword evidence="3" id="KW-1185">Reference proteome</keyword>
<dbReference type="PANTHER" id="PTHR33361:SF16">
    <property type="entry name" value="DUF885 DOMAIN-CONTAINING PROTEIN"/>
    <property type="match status" value="1"/>
</dbReference>
<dbReference type="OrthoDB" id="9763405at2"/>
<protein>
    <submittedName>
        <fullName evidence="2">DUF885 domain-containing protein</fullName>
    </submittedName>
</protein>
<dbReference type="RefSeq" id="WP_140926460.1">
    <property type="nucleotide sequence ID" value="NZ_VFSU01000009.1"/>
</dbReference>
<feature type="chain" id="PRO_5021208541" evidence="1">
    <location>
        <begin position="23"/>
        <end position="608"/>
    </location>
</feature>
<evidence type="ECO:0000313" key="2">
    <source>
        <dbReference type="EMBL" id="TPE64613.1"/>
    </source>
</evidence>
<evidence type="ECO:0000256" key="1">
    <source>
        <dbReference type="SAM" id="SignalP"/>
    </source>
</evidence>
<organism evidence="2 3">
    <name type="scientific">Sandaracinobacter neustonicus</name>
    <dbReference type="NCBI Taxonomy" id="1715348"/>
    <lineage>
        <taxon>Bacteria</taxon>
        <taxon>Pseudomonadati</taxon>
        <taxon>Pseudomonadota</taxon>
        <taxon>Alphaproteobacteria</taxon>
        <taxon>Sphingomonadales</taxon>
        <taxon>Sphingosinicellaceae</taxon>
        <taxon>Sandaracinobacter</taxon>
    </lineage>
</organism>
<proteinExistence type="predicted"/>
<accession>A0A501XWA0</accession>
<comment type="caution">
    <text evidence="2">The sequence shown here is derived from an EMBL/GenBank/DDBJ whole genome shotgun (WGS) entry which is preliminary data.</text>
</comment>
<dbReference type="Proteomes" id="UP000319897">
    <property type="component" value="Unassembled WGS sequence"/>
</dbReference>
<dbReference type="AlphaFoldDB" id="A0A501XWA0"/>
<gene>
    <name evidence="2" type="ORF">FJQ54_01025</name>
</gene>
<sequence length="608" mass="67523">MKTYLLAGPALLAAISPIPAAAQVKDAPAAVIAVDTPSANLQRLFLQSDEENLKRNPLNALFRGDTRYADQFGDYISDAYLAAEKAAAEADLKALAAIDRSKLSADEQISYDVFKWQRDSQLKGYDPAILNVSKLLPIDHFNGIHQFVPDIFSGTSIAQFKTVKDYEDNLKRLDGFAVALDAVLGRMKQGVAAGVVQPKLVTERVLDQLNRHVDSGVDAMPLMMPVQKFPEGISAADQARLKEAYTVKVRDVILPRYKALRDYTRDVYLPASRGNDRPGLVSMPGGPDLYRYLVSTHTTTNMTPDEIHNLGLSEVKRIHGEMEKVMKEVGFKGTLAEFFVYIKEDPKFKPASREALTQGYYDIGKRVEVALPKLFRTVPKTPLEIRPYPPFLEKDSAGGSYMPGPPDGSRPGIFYFNAYDLPSRTTPGMETLYLHEGKPGHHFQIALALENDKLPSFQRFGGNTAFAEGWGLYAESLGKELGMFTDPYQYYGRLDDEMLRAMRLVVDTGLHDKGWSRQQAIDYMLANSSQGPTDVVNEVDRYVAMPGQALAYKVGDLRIQAARKRAEKALGKNFDIRAFHEQVLMTGALPLEVLDAKIDRWIASGGKS</sequence>
<dbReference type="PANTHER" id="PTHR33361">
    <property type="entry name" value="GLR0591 PROTEIN"/>
    <property type="match status" value="1"/>
</dbReference>
<reference evidence="2 3" key="1">
    <citation type="submission" date="2019-06" db="EMBL/GenBank/DDBJ databases">
        <authorList>
            <person name="Lee I."/>
            <person name="Jang G.I."/>
            <person name="Hwang C.Y."/>
        </authorList>
    </citation>
    <scope>NUCLEOTIDE SEQUENCE [LARGE SCALE GENOMIC DNA]</scope>
    <source>
        <strain evidence="2 3">PAMC 28131</strain>
    </source>
</reference>